<dbReference type="Proteomes" id="UP000076584">
    <property type="component" value="Unassembled WGS sequence"/>
</dbReference>
<accession>A0A166LRT6</accession>
<evidence type="ECO:0000313" key="2">
    <source>
        <dbReference type="Proteomes" id="UP000076584"/>
    </source>
</evidence>
<evidence type="ECO:0000313" key="1">
    <source>
        <dbReference type="EMBL" id="KZL63861.1"/>
    </source>
</evidence>
<sequence length="148" mass="17073">MTSRGFIPIPTARPTCSLLMASYTARKHTARASMETLRHETPSDSRLHRRELPRLFDELQAGLKPPQWQWKVACQSTNTYCRETVERRAAEEKVKLSGCPADFDRSWFDRDRWSRAYFPPNKEPSSGEQAYMPSGLRVTPGLLEGKWD</sequence>
<protein>
    <submittedName>
        <fullName evidence="1">Uncharacterized protein</fullName>
    </submittedName>
</protein>
<proteinExistence type="predicted"/>
<dbReference type="AlphaFoldDB" id="A0A166LRT6"/>
<reference evidence="1 2" key="1">
    <citation type="submission" date="2015-06" db="EMBL/GenBank/DDBJ databases">
        <title>Survival trade-offs in plant roots during colonization by closely related pathogenic and mutualistic fungi.</title>
        <authorList>
            <person name="Hacquard S."/>
            <person name="Kracher B."/>
            <person name="Hiruma K."/>
            <person name="Weinman A."/>
            <person name="Muench P."/>
            <person name="Garrido Oter R."/>
            <person name="Ver Loren van Themaat E."/>
            <person name="Dallerey J.-F."/>
            <person name="Damm U."/>
            <person name="Henrissat B."/>
            <person name="Lespinet O."/>
            <person name="Thon M."/>
            <person name="Kemen E."/>
            <person name="McHardy A.C."/>
            <person name="Schulze-Lefert P."/>
            <person name="O'Connell R.J."/>
        </authorList>
    </citation>
    <scope>NUCLEOTIDE SEQUENCE [LARGE SCALE GENOMIC DNA]</scope>
    <source>
        <strain evidence="1 2">MAFF 238704</strain>
    </source>
</reference>
<name>A0A166LRT6_COLIC</name>
<comment type="caution">
    <text evidence="1">The sequence shown here is derived from an EMBL/GenBank/DDBJ whole genome shotgun (WGS) entry which is preliminary data.</text>
</comment>
<organism evidence="1 2">
    <name type="scientific">Colletotrichum incanum</name>
    <name type="common">Soybean anthracnose fungus</name>
    <dbReference type="NCBI Taxonomy" id="1573173"/>
    <lineage>
        <taxon>Eukaryota</taxon>
        <taxon>Fungi</taxon>
        <taxon>Dikarya</taxon>
        <taxon>Ascomycota</taxon>
        <taxon>Pezizomycotina</taxon>
        <taxon>Sordariomycetes</taxon>
        <taxon>Hypocreomycetidae</taxon>
        <taxon>Glomerellales</taxon>
        <taxon>Glomerellaceae</taxon>
        <taxon>Colletotrichum</taxon>
        <taxon>Colletotrichum spaethianum species complex</taxon>
    </lineage>
</organism>
<keyword evidence="2" id="KW-1185">Reference proteome</keyword>
<gene>
    <name evidence="1" type="ORF">CI238_12762</name>
</gene>
<dbReference type="EMBL" id="LFIW01002723">
    <property type="protein sequence ID" value="KZL63861.1"/>
    <property type="molecule type" value="Genomic_DNA"/>
</dbReference>